<evidence type="ECO:0008006" key="5">
    <source>
        <dbReference type="Google" id="ProtNLM"/>
    </source>
</evidence>
<comment type="caution">
    <text evidence="3">The sequence shown here is derived from an EMBL/GenBank/DDBJ whole genome shotgun (WGS) entry which is preliminary data.</text>
</comment>
<proteinExistence type="predicted"/>
<organism evidence="3 4">
    <name type="scientific">Streptosporangium amethystogenes subsp. fukuiense</name>
    <dbReference type="NCBI Taxonomy" id="698418"/>
    <lineage>
        <taxon>Bacteria</taxon>
        <taxon>Bacillati</taxon>
        <taxon>Actinomycetota</taxon>
        <taxon>Actinomycetes</taxon>
        <taxon>Streptosporangiales</taxon>
        <taxon>Streptosporangiaceae</taxon>
        <taxon>Streptosporangium</taxon>
    </lineage>
</organism>
<feature type="compositionally biased region" description="Basic and acidic residues" evidence="1">
    <location>
        <begin position="1"/>
        <end position="14"/>
    </location>
</feature>
<reference evidence="4" key="1">
    <citation type="journal article" date="2019" name="Int. J. Syst. Evol. Microbiol.">
        <title>The Global Catalogue of Microorganisms (GCM) 10K type strain sequencing project: providing services to taxonomists for standard genome sequencing and annotation.</title>
        <authorList>
            <consortium name="The Broad Institute Genomics Platform"/>
            <consortium name="The Broad Institute Genome Sequencing Center for Infectious Disease"/>
            <person name="Wu L."/>
            <person name="Ma J."/>
        </authorList>
    </citation>
    <scope>NUCLEOTIDE SEQUENCE [LARGE SCALE GENOMIC DNA]</scope>
    <source>
        <strain evidence="4">JCM 10083</strain>
    </source>
</reference>
<dbReference type="EMBL" id="JBHTEE010000001">
    <property type="protein sequence ID" value="MFC7603430.1"/>
    <property type="molecule type" value="Genomic_DNA"/>
</dbReference>
<feature type="transmembrane region" description="Helical" evidence="2">
    <location>
        <begin position="151"/>
        <end position="178"/>
    </location>
</feature>
<feature type="transmembrane region" description="Helical" evidence="2">
    <location>
        <begin position="199"/>
        <end position="230"/>
    </location>
</feature>
<evidence type="ECO:0000313" key="4">
    <source>
        <dbReference type="Proteomes" id="UP001596514"/>
    </source>
</evidence>
<name>A0ABW2T459_9ACTN</name>
<feature type="transmembrane region" description="Helical" evidence="2">
    <location>
        <begin position="113"/>
        <end position="131"/>
    </location>
</feature>
<evidence type="ECO:0000256" key="2">
    <source>
        <dbReference type="SAM" id="Phobius"/>
    </source>
</evidence>
<dbReference type="RefSeq" id="WP_343968200.1">
    <property type="nucleotide sequence ID" value="NZ_BAAAGK010000065.1"/>
</dbReference>
<feature type="transmembrane region" description="Helical" evidence="2">
    <location>
        <begin position="250"/>
        <end position="269"/>
    </location>
</feature>
<feature type="region of interest" description="Disordered" evidence="1">
    <location>
        <begin position="1"/>
        <end position="31"/>
    </location>
</feature>
<keyword evidence="2" id="KW-1133">Transmembrane helix</keyword>
<keyword evidence="2" id="KW-0472">Membrane</keyword>
<sequence length="281" mass="29343">MTGHPEPPETHGRSEAPGISGRPEPPELHDWPELRGIREGIPAPPGPEIVRTVLMRSGLGDLAATPATPRPYRAWALLAMEARLLHPAIWLASALVMAISVGFVMAKGSSGEFVLALAAPLIAMAGVAASYGPEHDDAFELVAATPMSPRVILLARLTLVFGYDLALALLASAALALFSLDSAPFGLVPLVSTWLGPMAMLAALSLLLSVCWNPGGAMGVGLAVWTLYALTTTDLPVPDGLRDLWTTSPAMVGLALALLLAAVIAVGTGEPIHRARTTRRP</sequence>
<keyword evidence="4" id="KW-1185">Reference proteome</keyword>
<gene>
    <name evidence="3" type="ORF">ACFQVD_25285</name>
</gene>
<accession>A0ABW2T459</accession>
<evidence type="ECO:0000256" key="1">
    <source>
        <dbReference type="SAM" id="MobiDB-lite"/>
    </source>
</evidence>
<protein>
    <recommendedName>
        <fullName evidence="5">ABC transporter permease</fullName>
    </recommendedName>
</protein>
<evidence type="ECO:0000313" key="3">
    <source>
        <dbReference type="EMBL" id="MFC7603430.1"/>
    </source>
</evidence>
<keyword evidence="2" id="KW-0812">Transmembrane</keyword>
<dbReference type="Proteomes" id="UP001596514">
    <property type="component" value="Unassembled WGS sequence"/>
</dbReference>
<feature type="transmembrane region" description="Helical" evidence="2">
    <location>
        <begin position="88"/>
        <end position="106"/>
    </location>
</feature>